<dbReference type="Gene3D" id="3.30.450.20">
    <property type="entry name" value="PAS domain"/>
    <property type="match status" value="1"/>
</dbReference>
<dbReference type="InterPro" id="IPR004089">
    <property type="entry name" value="MCPsignal_dom"/>
</dbReference>
<name>A0A5B8LU44_9HYPH</name>
<evidence type="ECO:0000313" key="8">
    <source>
        <dbReference type="Proteomes" id="UP000315364"/>
    </source>
</evidence>
<feature type="transmembrane region" description="Helical" evidence="4">
    <location>
        <begin position="12"/>
        <end position="36"/>
    </location>
</feature>
<dbReference type="Pfam" id="PF00672">
    <property type="entry name" value="HAMP"/>
    <property type="match status" value="1"/>
</dbReference>
<keyword evidence="4" id="KW-1133">Transmembrane helix</keyword>
<dbReference type="PROSITE" id="PS50111">
    <property type="entry name" value="CHEMOTAXIS_TRANSDUC_2"/>
    <property type="match status" value="1"/>
</dbReference>
<keyword evidence="3" id="KW-0807">Transducer</keyword>
<protein>
    <submittedName>
        <fullName evidence="7">HAMP domain-containing protein</fullName>
    </submittedName>
</protein>
<evidence type="ECO:0000259" key="5">
    <source>
        <dbReference type="PROSITE" id="PS50111"/>
    </source>
</evidence>
<evidence type="ECO:0000256" key="1">
    <source>
        <dbReference type="ARBA" id="ARBA00022481"/>
    </source>
</evidence>
<feature type="domain" description="HAMP" evidence="6">
    <location>
        <begin position="453"/>
        <end position="505"/>
    </location>
</feature>
<dbReference type="Pfam" id="PF18947">
    <property type="entry name" value="HAMP_2"/>
    <property type="match status" value="1"/>
</dbReference>
<dbReference type="GO" id="GO:0005886">
    <property type="term" value="C:plasma membrane"/>
    <property type="evidence" value="ECO:0007669"/>
    <property type="project" value="TreeGrafter"/>
</dbReference>
<keyword evidence="8" id="KW-1185">Reference proteome</keyword>
<dbReference type="CDD" id="cd06225">
    <property type="entry name" value="HAMP"/>
    <property type="match status" value="1"/>
</dbReference>
<keyword evidence="1" id="KW-0488">Methylation</keyword>
<evidence type="ECO:0000256" key="3">
    <source>
        <dbReference type="PROSITE-ProRule" id="PRU00284"/>
    </source>
</evidence>
<evidence type="ECO:0000313" key="7">
    <source>
        <dbReference type="EMBL" id="QDZ11807.1"/>
    </source>
</evidence>
<dbReference type="SUPFAM" id="SSF58104">
    <property type="entry name" value="Methyl-accepting chemotaxis protein (MCP) signaling domain"/>
    <property type="match status" value="1"/>
</dbReference>
<dbReference type="PANTHER" id="PTHR43531:SF14">
    <property type="entry name" value="METHYL-ACCEPTING CHEMOTAXIS PROTEIN I-RELATED"/>
    <property type="match status" value="1"/>
</dbReference>
<dbReference type="PROSITE" id="PS50885">
    <property type="entry name" value="HAMP"/>
    <property type="match status" value="2"/>
</dbReference>
<accession>A0A5B8LU44</accession>
<keyword evidence="4" id="KW-0472">Membrane</keyword>
<feature type="transmembrane region" description="Helical" evidence="4">
    <location>
        <begin position="315"/>
        <end position="339"/>
    </location>
</feature>
<dbReference type="SUPFAM" id="SSF158472">
    <property type="entry name" value="HAMP domain-like"/>
    <property type="match status" value="1"/>
</dbReference>
<dbReference type="OrthoDB" id="8320983at2"/>
<feature type="domain" description="Methyl-accepting transducer" evidence="5">
    <location>
        <begin position="510"/>
        <end position="739"/>
    </location>
</feature>
<feature type="domain" description="HAMP" evidence="6">
    <location>
        <begin position="336"/>
        <end position="389"/>
    </location>
</feature>
<dbReference type="GO" id="GO:0007165">
    <property type="term" value="P:signal transduction"/>
    <property type="evidence" value="ECO:0007669"/>
    <property type="project" value="UniProtKB-KW"/>
</dbReference>
<dbReference type="GO" id="GO:0004888">
    <property type="term" value="F:transmembrane signaling receptor activity"/>
    <property type="evidence" value="ECO:0007669"/>
    <property type="project" value="TreeGrafter"/>
</dbReference>
<gene>
    <name evidence="7" type="ORF">FPZ08_14270</name>
</gene>
<dbReference type="RefSeq" id="WP_146290624.1">
    <property type="nucleotide sequence ID" value="NZ_CP042304.1"/>
</dbReference>
<dbReference type="KEGG" id="dea:FPZ08_14270"/>
<dbReference type="Gene3D" id="1.10.8.500">
    <property type="entry name" value="HAMP domain in histidine kinase"/>
    <property type="match status" value="1"/>
</dbReference>
<dbReference type="InterPro" id="IPR051310">
    <property type="entry name" value="MCP_chemotaxis"/>
</dbReference>
<organism evidence="7 8">
    <name type="scientific">Devosia ginsengisoli</name>
    <dbReference type="NCBI Taxonomy" id="400770"/>
    <lineage>
        <taxon>Bacteria</taxon>
        <taxon>Pseudomonadati</taxon>
        <taxon>Pseudomonadota</taxon>
        <taxon>Alphaproteobacteria</taxon>
        <taxon>Hyphomicrobiales</taxon>
        <taxon>Devosiaceae</taxon>
        <taxon>Devosia</taxon>
    </lineage>
</organism>
<dbReference type="Proteomes" id="UP000315364">
    <property type="component" value="Chromosome"/>
</dbReference>
<dbReference type="SMART" id="SM00283">
    <property type="entry name" value="MA"/>
    <property type="match status" value="1"/>
</dbReference>
<dbReference type="AlphaFoldDB" id="A0A5B8LU44"/>
<reference evidence="7 8" key="1">
    <citation type="submission" date="2019-07" db="EMBL/GenBank/DDBJ databases">
        <title>Full genome sequence of Devosia sp. Gsoil 520.</title>
        <authorList>
            <person name="Im W.-T."/>
        </authorList>
    </citation>
    <scope>NUCLEOTIDE SEQUENCE [LARGE SCALE GENOMIC DNA]</scope>
    <source>
        <strain evidence="7 8">Gsoil 520</strain>
    </source>
</reference>
<evidence type="ECO:0000256" key="2">
    <source>
        <dbReference type="ARBA" id="ARBA00029447"/>
    </source>
</evidence>
<dbReference type="CDD" id="cd12913">
    <property type="entry name" value="PDC1_MCP_like"/>
    <property type="match status" value="1"/>
</dbReference>
<dbReference type="InterPro" id="IPR003660">
    <property type="entry name" value="HAMP_dom"/>
</dbReference>
<dbReference type="PANTHER" id="PTHR43531">
    <property type="entry name" value="PROTEIN ICFG"/>
    <property type="match status" value="1"/>
</dbReference>
<dbReference type="Pfam" id="PF22673">
    <property type="entry name" value="MCP-like_PDC_1"/>
    <property type="match status" value="1"/>
</dbReference>
<evidence type="ECO:0000256" key="4">
    <source>
        <dbReference type="SAM" id="Phobius"/>
    </source>
</evidence>
<dbReference type="Gene3D" id="1.10.287.950">
    <property type="entry name" value="Methyl-accepting chemotaxis protein"/>
    <property type="match status" value="1"/>
</dbReference>
<dbReference type="Pfam" id="PF00015">
    <property type="entry name" value="MCPsignal"/>
    <property type="match status" value="1"/>
</dbReference>
<sequence length="798" mass="83255">MKFSNLSIQMKLVIGAGVLFAASMCAIVFGGTALMYGTAGNEAEARARALLGQYSELASGQMGGIISLARGVSAAVEGTISEGVADRDQLGRLMTAAAASRPALTGMTLAFNANALDGNDAGFIGHKYSDASGRFVPYFTNQNGKVVVELLDMSADNANWYDLPLAEDRAVLTPPFSYAVNGVDVLMTTISIPVHKAGKPVGIVTADLGLDTIAGVIGQLRPFDVGNVSLVSSDGQWIASPDPALVGTKVAPDVAGALLDPALLQKGLYYADATGTQQFVIATQLSFDGVTDQWTMLMDVPAATIFAGVDQMRNMALAASAALLVAVLALVWFGAGVLARPIRRMTGIMDGLAEGNYDVAVPYGENRDEIGAMARAVEVFRQNGLKVSQMTEAEAARIVAEEQNRRSMMSDLQGAFGQVVDCAIAGDFSKRVETEFPDPELNGLASSVNSLVATVDRGLGETGRVLTALANTDLTMRMDGEYQGAFARLKADTNAVADKLNEVVTQLRSTSRTLKTATGEILSGANDLSERTTKQAATIEETSAAMEQLASTVLQNAQRAKDASINAAEVTRTAEEGGQVMEKANAAMTAIETSSGKISNIIGLIDDIAFQTNLLALNASVEAARAGDAGKGFAVVAVEVRRLAQSAASASADVKVLIEQSAGEVGLGSRLVSDAAGRLSAMLEAARANDQLMDGIARDSREQASAIEEVNIAVRTMDEMTQHNAALVEETNAAIEQTEAQASALDDIVAVFHTGGERAAPARASAAPAPVRPANVRKAAQAYLSQGNAAISADWNEF</sequence>
<evidence type="ECO:0000259" key="6">
    <source>
        <dbReference type="PROSITE" id="PS50885"/>
    </source>
</evidence>
<comment type="similarity">
    <text evidence="2">Belongs to the methyl-accepting chemotaxis (MCP) protein family.</text>
</comment>
<proteinExistence type="inferred from homology"/>
<dbReference type="SMART" id="SM00304">
    <property type="entry name" value="HAMP"/>
    <property type="match status" value="2"/>
</dbReference>
<dbReference type="GO" id="GO:0006935">
    <property type="term" value="P:chemotaxis"/>
    <property type="evidence" value="ECO:0007669"/>
    <property type="project" value="TreeGrafter"/>
</dbReference>
<dbReference type="EMBL" id="CP042304">
    <property type="protein sequence ID" value="QDZ11807.1"/>
    <property type="molecule type" value="Genomic_DNA"/>
</dbReference>
<keyword evidence="4" id="KW-0812">Transmembrane</keyword>